<feature type="transmembrane region" description="Helical" evidence="6">
    <location>
        <begin position="313"/>
        <end position="331"/>
    </location>
</feature>
<dbReference type="InterPro" id="IPR036259">
    <property type="entry name" value="MFS_trans_sf"/>
</dbReference>
<keyword evidence="9" id="KW-1185">Reference proteome</keyword>
<evidence type="ECO:0000256" key="3">
    <source>
        <dbReference type="ARBA" id="ARBA00022692"/>
    </source>
</evidence>
<dbReference type="Proteomes" id="UP000636793">
    <property type="component" value="Unassembled WGS sequence"/>
</dbReference>
<dbReference type="RefSeq" id="WP_229749828.1">
    <property type="nucleotide sequence ID" value="NZ_BMHI01000005.1"/>
</dbReference>
<dbReference type="PANTHER" id="PTHR43124">
    <property type="entry name" value="PURINE EFFLUX PUMP PBUE"/>
    <property type="match status" value="1"/>
</dbReference>
<sequence length="408" mass="41802">MTTSLSPRPAETADADRLSDGRIRLAVLALALGGFAIGTTEFVTMGLLPQIADGVGITIPTAGHVVSAYAIGVVVGAPLVAMFAARLRRKIVLVALMVAFAAGNLGSALSPNYHVLLIARFVSGLPHGAFFGIGSVVAASLVPLHRRTSAVAMMLAGLTVANIVGVPLATLLGQHLGWQWPYVFVSLVAVATIAAVLVWVPMQPADAAATARSELSALARPQVWLTLGVGTVGFGGMFATFSYITPTMTKLTGFDDAVVPLILVVYGVGMTVGTMLSGRVAARGMLRGMIAMLAAIAVLLALFGVMAQARPTAVLGVFLLGLLPSVLVPLLQTRLMDVAGGGQSLAAALNHSTLNIANALGAWLGSVVLANGLGYEWPSRVGALLAVAGIAIAGSSAMLARRESLREE</sequence>
<evidence type="ECO:0000256" key="2">
    <source>
        <dbReference type="ARBA" id="ARBA00022475"/>
    </source>
</evidence>
<keyword evidence="4 6" id="KW-1133">Transmembrane helix</keyword>
<feature type="transmembrane region" description="Helical" evidence="6">
    <location>
        <begin position="381"/>
        <end position="400"/>
    </location>
</feature>
<accession>A0A916TDJ5</accession>
<comment type="caution">
    <text evidence="8">The sequence shown here is derived from an EMBL/GenBank/DDBJ whole genome shotgun (WGS) entry which is preliminary data.</text>
</comment>
<dbReference type="Gene3D" id="1.20.1250.20">
    <property type="entry name" value="MFS general substrate transporter like domains"/>
    <property type="match status" value="1"/>
</dbReference>
<dbReference type="InterPro" id="IPR020846">
    <property type="entry name" value="MFS_dom"/>
</dbReference>
<evidence type="ECO:0000259" key="7">
    <source>
        <dbReference type="PROSITE" id="PS50850"/>
    </source>
</evidence>
<dbReference type="GO" id="GO:0022857">
    <property type="term" value="F:transmembrane transporter activity"/>
    <property type="evidence" value="ECO:0007669"/>
    <property type="project" value="InterPro"/>
</dbReference>
<dbReference type="InterPro" id="IPR050189">
    <property type="entry name" value="MFS_Efflux_Transporters"/>
</dbReference>
<dbReference type="AlphaFoldDB" id="A0A916TDJ5"/>
<evidence type="ECO:0000256" key="5">
    <source>
        <dbReference type="ARBA" id="ARBA00023136"/>
    </source>
</evidence>
<evidence type="ECO:0000256" key="6">
    <source>
        <dbReference type="SAM" id="Phobius"/>
    </source>
</evidence>
<feature type="transmembrane region" description="Helical" evidence="6">
    <location>
        <begin position="223"/>
        <end position="245"/>
    </location>
</feature>
<name>A0A916TDJ5_9MICO</name>
<dbReference type="CDD" id="cd17324">
    <property type="entry name" value="MFS_NepI_like"/>
    <property type="match status" value="1"/>
</dbReference>
<feature type="transmembrane region" description="Helical" evidence="6">
    <location>
        <begin position="91"/>
        <end position="109"/>
    </location>
</feature>
<feature type="domain" description="Major facilitator superfamily (MFS) profile" evidence="7">
    <location>
        <begin position="26"/>
        <end position="406"/>
    </location>
</feature>
<feature type="transmembrane region" description="Helical" evidence="6">
    <location>
        <begin position="352"/>
        <end position="375"/>
    </location>
</feature>
<gene>
    <name evidence="8" type="ORF">GCM10011492_34690</name>
</gene>
<keyword evidence="2" id="KW-1003">Cell membrane</keyword>
<keyword evidence="5 6" id="KW-0472">Membrane</keyword>
<feature type="transmembrane region" description="Helical" evidence="6">
    <location>
        <begin position="66"/>
        <end position="84"/>
    </location>
</feature>
<reference evidence="8" key="1">
    <citation type="journal article" date="2014" name="Int. J. Syst. Evol. Microbiol.">
        <title>Complete genome sequence of Corynebacterium casei LMG S-19264T (=DSM 44701T), isolated from a smear-ripened cheese.</title>
        <authorList>
            <consortium name="US DOE Joint Genome Institute (JGI-PGF)"/>
            <person name="Walter F."/>
            <person name="Albersmeier A."/>
            <person name="Kalinowski J."/>
            <person name="Ruckert C."/>
        </authorList>
    </citation>
    <scope>NUCLEOTIDE SEQUENCE</scope>
    <source>
        <strain evidence="8">CGMCC 1.15085</strain>
    </source>
</reference>
<organism evidence="8 9">
    <name type="scientific">Flexivirga endophytica</name>
    <dbReference type="NCBI Taxonomy" id="1849103"/>
    <lineage>
        <taxon>Bacteria</taxon>
        <taxon>Bacillati</taxon>
        <taxon>Actinomycetota</taxon>
        <taxon>Actinomycetes</taxon>
        <taxon>Micrococcales</taxon>
        <taxon>Dermacoccaceae</taxon>
        <taxon>Flexivirga</taxon>
    </lineage>
</organism>
<dbReference type="InterPro" id="IPR011701">
    <property type="entry name" value="MFS"/>
</dbReference>
<dbReference type="EMBL" id="BMHI01000005">
    <property type="protein sequence ID" value="GGB40918.1"/>
    <property type="molecule type" value="Genomic_DNA"/>
</dbReference>
<evidence type="ECO:0000313" key="9">
    <source>
        <dbReference type="Proteomes" id="UP000636793"/>
    </source>
</evidence>
<feature type="transmembrane region" description="Helical" evidence="6">
    <location>
        <begin position="257"/>
        <end position="276"/>
    </location>
</feature>
<dbReference type="Pfam" id="PF07690">
    <property type="entry name" value="MFS_1"/>
    <property type="match status" value="1"/>
</dbReference>
<feature type="transmembrane region" description="Helical" evidence="6">
    <location>
        <begin position="179"/>
        <end position="202"/>
    </location>
</feature>
<feature type="transmembrane region" description="Helical" evidence="6">
    <location>
        <begin position="25"/>
        <end position="46"/>
    </location>
</feature>
<keyword evidence="3 6" id="KW-0812">Transmembrane</keyword>
<reference evidence="8" key="2">
    <citation type="submission" date="2020-09" db="EMBL/GenBank/DDBJ databases">
        <authorList>
            <person name="Sun Q."/>
            <person name="Zhou Y."/>
        </authorList>
    </citation>
    <scope>NUCLEOTIDE SEQUENCE</scope>
    <source>
        <strain evidence="8">CGMCC 1.15085</strain>
    </source>
</reference>
<feature type="transmembrane region" description="Helical" evidence="6">
    <location>
        <begin position="121"/>
        <end position="144"/>
    </location>
</feature>
<comment type="subcellular location">
    <subcellularLocation>
        <location evidence="1">Cell membrane</location>
        <topology evidence="1">Multi-pass membrane protein</topology>
    </subcellularLocation>
</comment>
<protein>
    <submittedName>
        <fullName evidence="8">MFS transporter</fullName>
    </submittedName>
</protein>
<dbReference type="PROSITE" id="PS50850">
    <property type="entry name" value="MFS"/>
    <property type="match status" value="1"/>
</dbReference>
<evidence type="ECO:0000313" key="8">
    <source>
        <dbReference type="EMBL" id="GGB40918.1"/>
    </source>
</evidence>
<proteinExistence type="predicted"/>
<dbReference type="PANTHER" id="PTHR43124:SF3">
    <property type="entry name" value="CHLORAMPHENICOL EFFLUX PUMP RV0191"/>
    <property type="match status" value="1"/>
</dbReference>
<dbReference type="SUPFAM" id="SSF103473">
    <property type="entry name" value="MFS general substrate transporter"/>
    <property type="match status" value="1"/>
</dbReference>
<feature type="transmembrane region" description="Helical" evidence="6">
    <location>
        <begin position="151"/>
        <end position="173"/>
    </location>
</feature>
<evidence type="ECO:0000256" key="4">
    <source>
        <dbReference type="ARBA" id="ARBA00022989"/>
    </source>
</evidence>
<evidence type="ECO:0000256" key="1">
    <source>
        <dbReference type="ARBA" id="ARBA00004651"/>
    </source>
</evidence>
<dbReference type="GO" id="GO:0005886">
    <property type="term" value="C:plasma membrane"/>
    <property type="evidence" value="ECO:0007669"/>
    <property type="project" value="UniProtKB-SubCell"/>
</dbReference>
<feature type="transmembrane region" description="Helical" evidence="6">
    <location>
        <begin position="288"/>
        <end position="307"/>
    </location>
</feature>